<dbReference type="InterPro" id="IPR009057">
    <property type="entry name" value="Homeodomain-like_sf"/>
</dbReference>
<evidence type="ECO:0000259" key="2">
    <source>
        <dbReference type="PROSITE" id="PS50090"/>
    </source>
</evidence>
<evidence type="ECO:0000256" key="1">
    <source>
        <dbReference type="SAM" id="MobiDB-lite"/>
    </source>
</evidence>
<evidence type="ECO:0000313" key="5">
    <source>
        <dbReference type="Proteomes" id="UP001556367"/>
    </source>
</evidence>
<comment type="caution">
    <text evidence="4">The sequence shown here is derived from an EMBL/GenBank/DDBJ whole genome shotgun (WGS) entry which is preliminary data.</text>
</comment>
<gene>
    <name evidence="4" type="ORF">HGRIS_012210</name>
</gene>
<protein>
    <submittedName>
        <fullName evidence="4">Uncharacterized protein</fullName>
    </submittedName>
</protein>
<dbReference type="Gene3D" id="1.10.10.60">
    <property type="entry name" value="Homeodomain-like"/>
    <property type="match status" value="1"/>
</dbReference>
<dbReference type="PANTHER" id="PTHR22705">
    <property type="entry name" value="ZINC FINGER, ZZ DOMAIN CONTAINING 3"/>
    <property type="match status" value="1"/>
</dbReference>
<accession>A0ABR3IRP4</accession>
<dbReference type="InterPro" id="IPR001005">
    <property type="entry name" value="SANT/Myb"/>
</dbReference>
<proteinExistence type="predicted"/>
<dbReference type="Proteomes" id="UP001556367">
    <property type="component" value="Unassembled WGS sequence"/>
</dbReference>
<dbReference type="InterPro" id="IPR017930">
    <property type="entry name" value="Myb_dom"/>
</dbReference>
<dbReference type="PROSITE" id="PS51294">
    <property type="entry name" value="HTH_MYB"/>
    <property type="match status" value="1"/>
</dbReference>
<reference evidence="5" key="1">
    <citation type="submission" date="2024-06" db="EMBL/GenBank/DDBJ databases">
        <title>Multi-omics analyses provide insights into the biosynthesis of the anticancer antibiotic pleurotin in Hohenbuehelia grisea.</title>
        <authorList>
            <person name="Weaver J.A."/>
            <person name="Alberti F."/>
        </authorList>
    </citation>
    <scope>NUCLEOTIDE SEQUENCE [LARGE SCALE GENOMIC DNA]</scope>
    <source>
        <strain evidence="5">T-177</strain>
    </source>
</reference>
<dbReference type="PANTHER" id="PTHR22705:SF0">
    <property type="entry name" value="ZZ-TYPE ZINC FINGER-CONTAINING PROTEIN 3"/>
    <property type="match status" value="1"/>
</dbReference>
<dbReference type="CDD" id="cd00167">
    <property type="entry name" value="SANT"/>
    <property type="match status" value="1"/>
</dbReference>
<evidence type="ECO:0000259" key="3">
    <source>
        <dbReference type="PROSITE" id="PS51294"/>
    </source>
</evidence>
<feature type="domain" description="Myb-like" evidence="2">
    <location>
        <begin position="290"/>
        <end position="345"/>
    </location>
</feature>
<feature type="domain" description="HTH myb-type" evidence="3">
    <location>
        <begin position="290"/>
        <end position="349"/>
    </location>
</feature>
<name>A0ABR3IRP4_9AGAR</name>
<dbReference type="SUPFAM" id="SSF46689">
    <property type="entry name" value="Homeodomain-like"/>
    <property type="match status" value="1"/>
</dbReference>
<feature type="region of interest" description="Disordered" evidence="1">
    <location>
        <begin position="199"/>
        <end position="297"/>
    </location>
</feature>
<dbReference type="InterPro" id="IPR037830">
    <property type="entry name" value="ZZZ3"/>
</dbReference>
<dbReference type="EMBL" id="JASNQZ010000015">
    <property type="protein sequence ID" value="KAL0945929.1"/>
    <property type="molecule type" value="Genomic_DNA"/>
</dbReference>
<dbReference type="PROSITE" id="PS50090">
    <property type="entry name" value="MYB_LIKE"/>
    <property type="match status" value="1"/>
</dbReference>
<dbReference type="Pfam" id="PF00249">
    <property type="entry name" value="Myb_DNA-binding"/>
    <property type="match status" value="1"/>
</dbReference>
<dbReference type="SMART" id="SM00717">
    <property type="entry name" value="SANT"/>
    <property type="match status" value="1"/>
</dbReference>
<organism evidence="4 5">
    <name type="scientific">Hohenbuehelia grisea</name>
    <dbReference type="NCBI Taxonomy" id="104357"/>
    <lineage>
        <taxon>Eukaryota</taxon>
        <taxon>Fungi</taxon>
        <taxon>Dikarya</taxon>
        <taxon>Basidiomycota</taxon>
        <taxon>Agaricomycotina</taxon>
        <taxon>Agaricomycetes</taxon>
        <taxon>Agaricomycetidae</taxon>
        <taxon>Agaricales</taxon>
        <taxon>Pleurotineae</taxon>
        <taxon>Pleurotaceae</taxon>
        <taxon>Hohenbuehelia</taxon>
    </lineage>
</organism>
<feature type="compositionally biased region" description="Basic and acidic residues" evidence="1">
    <location>
        <begin position="283"/>
        <end position="293"/>
    </location>
</feature>
<sequence>MEGQSTNVLSSLQEFIAKQEQLLQRTKSDIGRLRTLRADIQQSPTSVLYSLSNELNDAAYKLSADANVFTEVPSNILERCKSGALDPIPLNTLASTSRAAYAQRNQPHTCQRSELSDLQKLVKNAKRRLIEPVFDELARLGYLPTPDDEAELAELARAKERAKAARMHERTIKFGGLRVPTRPQVDDVIIRRDVEDESGVVDISLDEPSGASPHTSRAAPQPPSPMMLDTPLVEAKPSRARRPATKVRDPSPPLPPPKKKAKVVPETVEEPSEPKPVASASKRSRDGKPKPETYKQAWSMEEQHELERLLDEIPDGEKNRWQKISRAMNGRRTPRQVASRVQKYFEKLKRLGVEEP</sequence>
<keyword evidence="5" id="KW-1185">Reference proteome</keyword>
<evidence type="ECO:0000313" key="4">
    <source>
        <dbReference type="EMBL" id="KAL0945929.1"/>
    </source>
</evidence>